<feature type="transmembrane region" description="Helical" evidence="11">
    <location>
        <begin position="64"/>
        <end position="88"/>
    </location>
</feature>
<organism evidence="14 15">
    <name type="scientific">Parvibaculum lavamentivorans (strain DS-1 / DSM 13023 / NCIMB 13966)</name>
    <dbReference type="NCBI Taxonomy" id="402881"/>
    <lineage>
        <taxon>Bacteria</taxon>
        <taxon>Pseudomonadati</taxon>
        <taxon>Pseudomonadota</taxon>
        <taxon>Alphaproteobacteria</taxon>
        <taxon>Hyphomicrobiales</taxon>
        <taxon>Parvibaculaceae</taxon>
        <taxon>Parvibaculum</taxon>
    </lineage>
</organism>
<name>A7HR59_PARL1</name>
<dbReference type="InterPro" id="IPR036318">
    <property type="entry name" value="FAD-bd_PCMH-like_sf"/>
</dbReference>
<dbReference type="InterPro" id="IPR046342">
    <property type="entry name" value="CBS_dom_sf"/>
</dbReference>
<dbReference type="eggNOG" id="COG1253">
    <property type="taxonomic scope" value="Bacteria"/>
</dbReference>
<evidence type="ECO:0008006" key="16">
    <source>
        <dbReference type="Google" id="ProtNLM"/>
    </source>
</evidence>
<evidence type="ECO:0000313" key="15">
    <source>
        <dbReference type="Proteomes" id="UP000006377"/>
    </source>
</evidence>
<evidence type="ECO:0000256" key="6">
    <source>
        <dbReference type="ARBA" id="ARBA00022989"/>
    </source>
</evidence>
<dbReference type="InterPro" id="IPR005170">
    <property type="entry name" value="Transptr-assoc_dom"/>
</dbReference>
<reference evidence="14 15" key="1">
    <citation type="journal article" date="2011" name="Stand. Genomic Sci.">
        <title>Complete genome sequence of Parvibaculum lavamentivorans type strain (DS-1(T)).</title>
        <authorList>
            <person name="Schleheck D."/>
            <person name="Weiss M."/>
            <person name="Pitluck S."/>
            <person name="Bruce D."/>
            <person name="Land M.L."/>
            <person name="Han S."/>
            <person name="Saunders E."/>
            <person name="Tapia R."/>
            <person name="Detter C."/>
            <person name="Brettin T."/>
            <person name="Han J."/>
            <person name="Woyke T."/>
            <person name="Goodwin L."/>
            <person name="Pennacchio L."/>
            <person name="Nolan M."/>
            <person name="Cook A.M."/>
            <person name="Kjelleberg S."/>
            <person name="Thomas T."/>
        </authorList>
    </citation>
    <scope>NUCLEOTIDE SEQUENCE [LARGE SCALE GENOMIC DNA]</scope>
    <source>
        <strain evidence="15">DS-1 / DSM 13023 / NCIMB 13966</strain>
    </source>
</reference>
<proteinExistence type="inferred from homology"/>
<dbReference type="Pfam" id="PF01595">
    <property type="entry name" value="CNNM"/>
    <property type="match status" value="1"/>
</dbReference>
<dbReference type="PROSITE" id="PS51371">
    <property type="entry name" value="CBS"/>
    <property type="match status" value="1"/>
</dbReference>
<evidence type="ECO:0000256" key="5">
    <source>
        <dbReference type="ARBA" id="ARBA00022737"/>
    </source>
</evidence>
<gene>
    <name evidence="14" type="ordered locus">Plav_0769</name>
</gene>
<keyword evidence="4 10" id="KW-0812">Transmembrane</keyword>
<feature type="domain" description="CNNM transmembrane" evidence="13">
    <location>
        <begin position="1"/>
        <end position="205"/>
    </location>
</feature>
<accession>A7HR59</accession>
<dbReference type="PANTHER" id="PTHR43099">
    <property type="entry name" value="UPF0053 PROTEIN YRKA"/>
    <property type="match status" value="1"/>
</dbReference>
<dbReference type="Pfam" id="PF03471">
    <property type="entry name" value="CorC_HlyC"/>
    <property type="match status" value="1"/>
</dbReference>
<feature type="transmembrane region" description="Helical" evidence="11">
    <location>
        <begin position="6"/>
        <end position="26"/>
    </location>
</feature>
<evidence type="ECO:0000313" key="14">
    <source>
        <dbReference type="EMBL" id="ABS62392.1"/>
    </source>
</evidence>
<feature type="transmembrane region" description="Helical" evidence="11">
    <location>
        <begin position="108"/>
        <end position="128"/>
    </location>
</feature>
<evidence type="ECO:0000256" key="9">
    <source>
        <dbReference type="PROSITE-ProRule" id="PRU00703"/>
    </source>
</evidence>
<feature type="domain" description="CBS" evidence="12">
    <location>
        <begin position="286"/>
        <end position="346"/>
    </location>
</feature>
<evidence type="ECO:0000256" key="3">
    <source>
        <dbReference type="ARBA" id="ARBA00022475"/>
    </source>
</evidence>
<sequence length="447" mass="49298">MLSNIIILLVLILLNGFFSMSEMAVVSSRRQRLQAMLTRRKRTEGASPAGPEAALQLQAEPGRFLSSVQIGITLVGVFTGAFGGATLAGPISSFMVDWPWIGPYAQELAFGFVVIILTYLSLILGELVPKRIALSNPEAIASGIARPMGTLAKILGPAVTFLSWSTEAVLRVYGITGQQVPRVTEEEIRHMVEEGAASGAIEGVERDIVNRVFLLGDTRVAEIMTPRVQMTWLDAEEAVEKNLALIRQSQRMRYPVRRGANGPFIGMVRLEDLHLQPRTNEELLARMSPPLYIPRTASVLKALSTLQSESMFMAFIIDEYGDVVGTLTMSEIFFAMIGDLSDHANERNPAVTIREDGSWIIDGVVSVDEIRRLLKLHKLPGDESNEVNTLAGVMFNWFGRLPREGDYFAWNGYRFEVVDMDGPRIDKILIVPAQNLPIGNALARSAD</sequence>
<protein>
    <recommendedName>
        <fullName evidence="16">HlyC/CorC family transporter</fullName>
    </recommendedName>
</protein>
<dbReference type="Gene3D" id="3.30.465.10">
    <property type="match status" value="1"/>
</dbReference>
<dbReference type="PROSITE" id="PS51846">
    <property type="entry name" value="CNNM"/>
    <property type="match status" value="1"/>
</dbReference>
<dbReference type="InterPro" id="IPR051676">
    <property type="entry name" value="UPF0053_domain"/>
</dbReference>
<dbReference type="GO" id="GO:0050660">
    <property type="term" value="F:flavin adenine dinucleotide binding"/>
    <property type="evidence" value="ECO:0007669"/>
    <property type="project" value="InterPro"/>
</dbReference>
<evidence type="ECO:0000256" key="7">
    <source>
        <dbReference type="ARBA" id="ARBA00023122"/>
    </source>
</evidence>
<dbReference type="Gene3D" id="3.10.580.10">
    <property type="entry name" value="CBS-domain"/>
    <property type="match status" value="1"/>
</dbReference>
<dbReference type="Pfam" id="PF00571">
    <property type="entry name" value="CBS"/>
    <property type="match status" value="1"/>
</dbReference>
<evidence type="ECO:0000256" key="8">
    <source>
        <dbReference type="ARBA" id="ARBA00023136"/>
    </source>
</evidence>
<dbReference type="AlphaFoldDB" id="A7HR59"/>
<dbReference type="InterPro" id="IPR002550">
    <property type="entry name" value="CNNM"/>
</dbReference>
<evidence type="ECO:0000256" key="1">
    <source>
        <dbReference type="ARBA" id="ARBA00004651"/>
    </source>
</evidence>
<evidence type="ECO:0000256" key="11">
    <source>
        <dbReference type="SAM" id="Phobius"/>
    </source>
</evidence>
<dbReference type="InterPro" id="IPR016169">
    <property type="entry name" value="FAD-bd_PCMH_sub2"/>
</dbReference>
<dbReference type="PANTHER" id="PTHR43099:SF2">
    <property type="entry name" value="UPF0053 PROTEIN YRKA"/>
    <property type="match status" value="1"/>
</dbReference>
<dbReference type="STRING" id="402881.Plav_0769"/>
<keyword evidence="15" id="KW-1185">Reference proteome</keyword>
<evidence type="ECO:0000256" key="4">
    <source>
        <dbReference type="ARBA" id="ARBA00022692"/>
    </source>
</evidence>
<comment type="similarity">
    <text evidence="2">Belongs to the UPF0053 family. Hemolysin C subfamily.</text>
</comment>
<dbReference type="InterPro" id="IPR000644">
    <property type="entry name" value="CBS_dom"/>
</dbReference>
<dbReference type="SMART" id="SM01091">
    <property type="entry name" value="CorC_HlyC"/>
    <property type="match status" value="1"/>
</dbReference>
<dbReference type="EMBL" id="CP000774">
    <property type="protein sequence ID" value="ABS62392.1"/>
    <property type="molecule type" value="Genomic_DNA"/>
</dbReference>
<evidence type="ECO:0000256" key="10">
    <source>
        <dbReference type="PROSITE-ProRule" id="PRU01193"/>
    </source>
</evidence>
<keyword evidence="8 10" id="KW-0472">Membrane</keyword>
<dbReference type="RefSeq" id="WP_012109642.1">
    <property type="nucleotide sequence ID" value="NC_009719.1"/>
</dbReference>
<dbReference type="GO" id="GO:0005886">
    <property type="term" value="C:plasma membrane"/>
    <property type="evidence" value="ECO:0007669"/>
    <property type="project" value="UniProtKB-SubCell"/>
</dbReference>
<dbReference type="KEGG" id="pla:Plav_0769"/>
<dbReference type="InterPro" id="IPR044751">
    <property type="entry name" value="Ion_transp-like_CBS"/>
</dbReference>
<comment type="subcellular location">
    <subcellularLocation>
        <location evidence="1">Cell membrane</location>
        <topology evidence="1">Multi-pass membrane protein</topology>
    </subcellularLocation>
</comment>
<keyword evidence="6 10" id="KW-1133">Transmembrane helix</keyword>
<evidence type="ECO:0000256" key="2">
    <source>
        <dbReference type="ARBA" id="ARBA00006446"/>
    </source>
</evidence>
<evidence type="ECO:0000259" key="13">
    <source>
        <dbReference type="PROSITE" id="PS51846"/>
    </source>
</evidence>
<dbReference type="SUPFAM" id="SSF56176">
    <property type="entry name" value="FAD-binding/transporter-associated domain-like"/>
    <property type="match status" value="1"/>
</dbReference>
<dbReference type="HOGENOM" id="CLU_015237_4_0_5"/>
<dbReference type="CDD" id="cd04590">
    <property type="entry name" value="CBS_pair_CorC_HlyC_assoc"/>
    <property type="match status" value="1"/>
</dbReference>
<dbReference type="SUPFAM" id="SSF54631">
    <property type="entry name" value="CBS-domain pair"/>
    <property type="match status" value="1"/>
</dbReference>
<keyword evidence="5" id="KW-0677">Repeat</keyword>
<keyword evidence="7 9" id="KW-0129">CBS domain</keyword>
<evidence type="ECO:0000259" key="12">
    <source>
        <dbReference type="PROSITE" id="PS51371"/>
    </source>
</evidence>
<dbReference type="Proteomes" id="UP000006377">
    <property type="component" value="Chromosome"/>
</dbReference>
<keyword evidence="3" id="KW-1003">Cell membrane</keyword>